<keyword evidence="7" id="KW-1185">Reference proteome</keyword>
<feature type="compositionally biased region" description="Low complexity" evidence="3">
    <location>
        <begin position="453"/>
        <end position="464"/>
    </location>
</feature>
<feature type="compositionally biased region" description="Polar residues" evidence="3">
    <location>
        <begin position="511"/>
        <end position="521"/>
    </location>
</feature>
<feature type="region of interest" description="Disordered" evidence="3">
    <location>
        <begin position="1"/>
        <end position="218"/>
    </location>
</feature>
<sequence length="1068" mass="117339">MPVTGPSGQAARRSVRSSTTSCTENPSRQTQQQERRAEKAKSSQPYVRPSRSESLANAAGSSSSSTQQVPQRPGLKNRANSAPLAPRANRLPGSASDQHEVHITAQSSQQLQRGPRSGEAEDDADVDNHEISEDPFFQRYNVPQLPAAPAAPAVGDGSSDEDESEDEDEDKEDNEKSGSSSEAEDSSDTEGPLSPDLLEGDPRPSLTSTELSTEAIPRNSMQEINIGVLGAAGVGKTTFVHKALDLRSAPVTSVATKKLSLDGSTYVVRLIELQFDDLDIEDDEPLQWPSTIDDDITMPRIDGALTLYDVMDKDSLGQVPGALNAIQRLSLPSVLVACKCDNHPLHRQVDPADVEKKAKTSFGGITVLQSSQAAPETQQRCLSVMLRAILSGRSDVALNPLALPKKSAELHATPNASLGTSSWPTLSVPALTFLLVQGQLKPAAATATAAAAARKRASSSAVRTGSPAPFMRRHERASSEWSGGRLKGQPFSQEEDVQSRFPEPARPRPQHPSSTSQQSFLDLEESPTSESQDSERHSSPGSEVQNTVFGPPSDETGYTFDQLVERLLAQPLSKQDNKFAAIFLALYRKFAAPRQLLEAIITRFEALEHDKAIQMIRTVAQLRHLTIMEQWISLYPGDFAHPGTRRTATQFINKLASDRIFSVAAREMAMDLEVVVEDDDTTWACSDMYHERQQVSRQRSQTFLSTASTLGGSPIDEDATGTGASKSSPGTGDSDSEQTLVDLSVGSRSTSSSASASSSQTMLDAVEGAQRQARLLVAIPRMSLTKTQWHQIMNEPEESIARELTRMDWIMFSSIRPRDLDRHVSLKKEEQKKYRSLVNVNRMIEHFNHLAYWVANFVLLRDKPKHRALMLEKFMKVARKLRELNNYNALGAILAGINGTAVHRLAATRDLVPATTAKDFMKLEILMSTQKSHFAYRLAWENSSGERIPYLPLHRRDLVSASEGNPTFIGGAKGEELNTGVTGNERVNWKKFDIMGEVIVGMQRAQGTPYPALARNEEVKQLVLDLRIAKDDDVCVLGFTELFDRSIQVEPSASAVNDRKRFINWFQR</sequence>
<keyword evidence="1 2" id="KW-0344">Guanine-nucleotide releasing factor</keyword>
<dbReference type="GO" id="GO:0005085">
    <property type="term" value="F:guanyl-nucleotide exchange factor activity"/>
    <property type="evidence" value="ECO:0007669"/>
    <property type="project" value="UniProtKB-KW"/>
</dbReference>
<dbReference type="Pfam" id="PF00618">
    <property type="entry name" value="RasGEF_N"/>
    <property type="match status" value="1"/>
</dbReference>
<dbReference type="Gene3D" id="3.40.50.300">
    <property type="entry name" value="P-loop containing nucleotide triphosphate hydrolases"/>
    <property type="match status" value="1"/>
</dbReference>
<dbReference type="Gene3D" id="1.10.840.10">
    <property type="entry name" value="Ras guanine-nucleotide exchange factors catalytic domain"/>
    <property type="match status" value="1"/>
</dbReference>
<feature type="compositionally biased region" description="Low complexity" evidence="3">
    <location>
        <begin position="52"/>
        <end position="65"/>
    </location>
</feature>
<dbReference type="PANTHER" id="PTHR23113">
    <property type="entry name" value="GUANINE NUCLEOTIDE EXCHANGE FACTOR"/>
    <property type="match status" value="1"/>
</dbReference>
<evidence type="ECO:0000256" key="3">
    <source>
        <dbReference type="SAM" id="MobiDB-lite"/>
    </source>
</evidence>
<dbReference type="RefSeq" id="XP_007780068.1">
    <property type="nucleotide sequence ID" value="XM_007781878.1"/>
</dbReference>
<dbReference type="HOGENOM" id="CLU_005431_1_0_1"/>
<dbReference type="SUPFAM" id="SSF52540">
    <property type="entry name" value="P-loop containing nucleoside triphosphate hydrolases"/>
    <property type="match status" value="1"/>
</dbReference>
<feature type="region of interest" description="Disordered" evidence="3">
    <location>
        <begin position="744"/>
        <end position="763"/>
    </location>
</feature>
<reference evidence="7" key="1">
    <citation type="submission" date="2012-06" db="EMBL/GenBank/DDBJ databases">
        <title>The genome sequence of Coniosporium apollinis CBS 100218.</title>
        <authorList>
            <consortium name="The Broad Institute Genome Sequencing Platform"/>
            <person name="Cuomo C."/>
            <person name="Gorbushina A."/>
            <person name="Noack S."/>
            <person name="Walker B."/>
            <person name="Young S.K."/>
            <person name="Zeng Q."/>
            <person name="Gargeya S."/>
            <person name="Fitzgerald M."/>
            <person name="Haas B."/>
            <person name="Abouelleil A."/>
            <person name="Alvarado L."/>
            <person name="Arachchi H.M."/>
            <person name="Berlin A.M."/>
            <person name="Chapman S.B."/>
            <person name="Goldberg J."/>
            <person name="Griggs A."/>
            <person name="Gujja S."/>
            <person name="Hansen M."/>
            <person name="Howarth C."/>
            <person name="Imamovic A."/>
            <person name="Larimer J."/>
            <person name="McCowan C."/>
            <person name="Montmayeur A."/>
            <person name="Murphy C."/>
            <person name="Neiman D."/>
            <person name="Pearson M."/>
            <person name="Priest M."/>
            <person name="Roberts A."/>
            <person name="Saif S."/>
            <person name="Shea T."/>
            <person name="Sisk P."/>
            <person name="Sykes S."/>
            <person name="Wortman J."/>
            <person name="Nusbaum C."/>
            <person name="Birren B."/>
        </authorList>
    </citation>
    <scope>NUCLEOTIDE SEQUENCE [LARGE SCALE GENOMIC DNA]</scope>
    <source>
        <strain evidence="7">CBS 100218</strain>
    </source>
</reference>
<dbReference type="PROSITE" id="PS50212">
    <property type="entry name" value="RASGEF_NTER"/>
    <property type="match status" value="1"/>
</dbReference>
<feature type="domain" description="N-terminal Ras-GEF" evidence="5">
    <location>
        <begin position="551"/>
        <end position="680"/>
    </location>
</feature>
<evidence type="ECO:0000259" key="5">
    <source>
        <dbReference type="PROSITE" id="PS50212"/>
    </source>
</evidence>
<dbReference type="EMBL" id="JH767570">
    <property type="protein sequence ID" value="EON64751.1"/>
    <property type="molecule type" value="Genomic_DNA"/>
</dbReference>
<dbReference type="InterPro" id="IPR023578">
    <property type="entry name" value="Ras_GEF_dom_sf"/>
</dbReference>
<dbReference type="Pfam" id="PF00617">
    <property type="entry name" value="RasGEF"/>
    <property type="match status" value="1"/>
</dbReference>
<accession>R7YSX1</accession>
<proteinExistence type="predicted"/>
<dbReference type="OrthoDB" id="28357at2759"/>
<evidence type="ECO:0000256" key="1">
    <source>
        <dbReference type="ARBA" id="ARBA00022658"/>
    </source>
</evidence>
<evidence type="ECO:0000256" key="2">
    <source>
        <dbReference type="PROSITE-ProRule" id="PRU00168"/>
    </source>
</evidence>
<dbReference type="OMA" id="HIAKWVA"/>
<feature type="compositionally biased region" description="Low complexity" evidence="3">
    <location>
        <begin position="744"/>
        <end position="759"/>
    </location>
</feature>
<dbReference type="InterPro" id="IPR008937">
    <property type="entry name" value="Ras-like_GEF"/>
</dbReference>
<dbReference type="eggNOG" id="KOG2378">
    <property type="taxonomic scope" value="Eukaryota"/>
</dbReference>
<evidence type="ECO:0000313" key="6">
    <source>
        <dbReference type="EMBL" id="EON64751.1"/>
    </source>
</evidence>
<dbReference type="AlphaFoldDB" id="R7YSX1"/>
<dbReference type="PANTHER" id="PTHR23113:SF348">
    <property type="entry name" value="GUANYL-NUCLEOTIDE EXCHANGE FACTOR RASGEF, PUTATIVE (AFU_ORTHOLOGUE AFUA_1G04700)-RELATED"/>
    <property type="match status" value="1"/>
</dbReference>
<name>R7YSX1_CONA1</name>
<dbReference type="SUPFAM" id="SSF48366">
    <property type="entry name" value="Ras GEF"/>
    <property type="match status" value="1"/>
</dbReference>
<feature type="domain" description="Ras-GEF" evidence="4">
    <location>
        <begin position="796"/>
        <end position="1052"/>
    </location>
</feature>
<feature type="compositionally biased region" description="Low complexity" evidence="3">
    <location>
        <begin position="147"/>
        <end position="157"/>
    </location>
</feature>
<dbReference type="CDD" id="cd00882">
    <property type="entry name" value="Ras_like_GTPase"/>
    <property type="match status" value="1"/>
</dbReference>
<feature type="region of interest" description="Disordered" evidence="3">
    <location>
        <begin position="707"/>
        <end position="738"/>
    </location>
</feature>
<dbReference type="GO" id="GO:0005886">
    <property type="term" value="C:plasma membrane"/>
    <property type="evidence" value="ECO:0007669"/>
    <property type="project" value="TreeGrafter"/>
</dbReference>
<gene>
    <name evidence="6" type="ORF">W97_03984</name>
</gene>
<evidence type="ECO:0008006" key="8">
    <source>
        <dbReference type="Google" id="ProtNLM"/>
    </source>
</evidence>
<dbReference type="PROSITE" id="PS50009">
    <property type="entry name" value="RASGEF_CAT"/>
    <property type="match status" value="1"/>
</dbReference>
<dbReference type="Gene3D" id="1.20.870.10">
    <property type="entry name" value="Son of sevenless (SoS) protein Chain: S domain 1"/>
    <property type="match status" value="1"/>
</dbReference>
<dbReference type="InterPro" id="IPR001895">
    <property type="entry name" value="RASGEF_cat_dom"/>
</dbReference>
<dbReference type="SMART" id="SM00147">
    <property type="entry name" value="RasGEF"/>
    <property type="match status" value="1"/>
</dbReference>
<protein>
    <recommendedName>
        <fullName evidence="8">Ras GEF</fullName>
    </recommendedName>
</protein>
<feature type="compositionally biased region" description="Polar residues" evidence="3">
    <location>
        <begin position="539"/>
        <end position="548"/>
    </location>
</feature>
<feature type="compositionally biased region" description="Acidic residues" evidence="3">
    <location>
        <begin position="158"/>
        <end position="172"/>
    </location>
</feature>
<dbReference type="GO" id="GO:0007265">
    <property type="term" value="P:Ras protein signal transduction"/>
    <property type="evidence" value="ECO:0007669"/>
    <property type="project" value="TreeGrafter"/>
</dbReference>
<dbReference type="STRING" id="1168221.R7YSX1"/>
<dbReference type="GeneID" id="19901295"/>
<dbReference type="InterPro" id="IPR036964">
    <property type="entry name" value="RASGEF_cat_dom_sf"/>
</dbReference>
<evidence type="ECO:0000259" key="4">
    <source>
        <dbReference type="PROSITE" id="PS50009"/>
    </source>
</evidence>
<feature type="compositionally biased region" description="Polar residues" evidence="3">
    <location>
        <begin position="722"/>
        <end position="738"/>
    </location>
</feature>
<dbReference type="InterPro" id="IPR027417">
    <property type="entry name" value="P-loop_NTPase"/>
</dbReference>
<evidence type="ECO:0000313" key="7">
    <source>
        <dbReference type="Proteomes" id="UP000016924"/>
    </source>
</evidence>
<feature type="region of interest" description="Disordered" evidence="3">
    <location>
        <begin position="453"/>
        <end position="552"/>
    </location>
</feature>
<dbReference type="InterPro" id="IPR000651">
    <property type="entry name" value="Ras-like_Gua-exchang_fac_N"/>
</dbReference>
<dbReference type="CDD" id="cd06224">
    <property type="entry name" value="REM"/>
    <property type="match status" value="1"/>
</dbReference>
<dbReference type="Proteomes" id="UP000016924">
    <property type="component" value="Unassembled WGS sequence"/>
</dbReference>
<organism evidence="6 7">
    <name type="scientific">Coniosporium apollinis (strain CBS 100218)</name>
    <name type="common">Rock-inhabiting black yeast</name>
    <dbReference type="NCBI Taxonomy" id="1168221"/>
    <lineage>
        <taxon>Eukaryota</taxon>
        <taxon>Fungi</taxon>
        <taxon>Dikarya</taxon>
        <taxon>Ascomycota</taxon>
        <taxon>Pezizomycotina</taxon>
        <taxon>Dothideomycetes</taxon>
        <taxon>Dothideomycetes incertae sedis</taxon>
        <taxon>Coniosporium</taxon>
    </lineage>
</organism>